<evidence type="ECO:0000256" key="1">
    <source>
        <dbReference type="ARBA" id="ARBA00022801"/>
    </source>
</evidence>
<dbReference type="CDD" id="cd00156">
    <property type="entry name" value="REC"/>
    <property type="match status" value="1"/>
</dbReference>
<dbReference type="GO" id="GO:0000160">
    <property type="term" value="P:phosphorelay signal transduction system"/>
    <property type="evidence" value="ECO:0007669"/>
    <property type="project" value="InterPro"/>
</dbReference>
<dbReference type="InterPro" id="IPR036457">
    <property type="entry name" value="PPM-type-like_dom_sf"/>
</dbReference>
<dbReference type="Pfam" id="PF07228">
    <property type="entry name" value="SpoIIE"/>
    <property type="match status" value="1"/>
</dbReference>
<dbReference type="SMART" id="SM00448">
    <property type="entry name" value="REC"/>
    <property type="match status" value="1"/>
</dbReference>
<name>A0A2R8BSN1_9RHOB</name>
<dbReference type="RefSeq" id="WP_245897520.1">
    <property type="nucleotide sequence ID" value="NZ_ONZF01000002.1"/>
</dbReference>
<accession>A0A2R8BSN1</accession>
<evidence type="ECO:0000313" key="5">
    <source>
        <dbReference type="Proteomes" id="UP000244912"/>
    </source>
</evidence>
<reference evidence="4 5" key="1">
    <citation type="submission" date="2018-03" db="EMBL/GenBank/DDBJ databases">
        <authorList>
            <person name="Keele B.F."/>
        </authorList>
    </citation>
    <scope>NUCLEOTIDE SEQUENCE [LARGE SCALE GENOMIC DNA]</scope>
    <source>
        <strain evidence="4 5">CECT 8504</strain>
    </source>
</reference>
<dbReference type="PANTHER" id="PTHR43156">
    <property type="entry name" value="STAGE II SPORULATION PROTEIN E-RELATED"/>
    <property type="match status" value="1"/>
</dbReference>
<dbReference type="SMART" id="SM00331">
    <property type="entry name" value="PP2C_SIG"/>
    <property type="match status" value="1"/>
</dbReference>
<dbReference type="EC" id="3.1.3.3" evidence="4"/>
<keyword evidence="2" id="KW-0597">Phosphoprotein</keyword>
<dbReference type="PROSITE" id="PS50110">
    <property type="entry name" value="RESPONSE_REGULATORY"/>
    <property type="match status" value="1"/>
</dbReference>
<evidence type="ECO:0000256" key="2">
    <source>
        <dbReference type="PROSITE-ProRule" id="PRU00169"/>
    </source>
</evidence>
<gene>
    <name evidence="4" type="primary">rsbP</name>
    <name evidence="4" type="ORF">PAA8504_00956</name>
</gene>
<dbReference type="Gene3D" id="3.60.40.10">
    <property type="entry name" value="PPM-type phosphatase domain"/>
    <property type="match status" value="1"/>
</dbReference>
<dbReference type="GO" id="GO:0016791">
    <property type="term" value="F:phosphatase activity"/>
    <property type="evidence" value="ECO:0007669"/>
    <property type="project" value="TreeGrafter"/>
</dbReference>
<dbReference type="SUPFAM" id="SSF52172">
    <property type="entry name" value="CheY-like"/>
    <property type="match status" value="1"/>
</dbReference>
<evidence type="ECO:0000259" key="3">
    <source>
        <dbReference type="PROSITE" id="PS50110"/>
    </source>
</evidence>
<feature type="modified residue" description="4-aspartylphosphate" evidence="2">
    <location>
        <position position="72"/>
    </location>
</feature>
<dbReference type="AlphaFoldDB" id="A0A2R8BSN1"/>
<dbReference type="EMBL" id="ONZF01000002">
    <property type="protein sequence ID" value="SPJ23151.1"/>
    <property type="molecule type" value="Genomic_DNA"/>
</dbReference>
<dbReference type="InterPro" id="IPR001789">
    <property type="entry name" value="Sig_transdc_resp-reg_receiver"/>
</dbReference>
<dbReference type="Pfam" id="PF00072">
    <property type="entry name" value="Response_reg"/>
    <property type="match status" value="1"/>
</dbReference>
<dbReference type="Gene3D" id="3.40.50.2300">
    <property type="match status" value="1"/>
</dbReference>
<dbReference type="InterPro" id="IPR052016">
    <property type="entry name" value="Bact_Sigma-Reg"/>
</dbReference>
<protein>
    <submittedName>
        <fullName evidence="4">Phosphoserine phosphatase RsbP</fullName>
        <ecNumber evidence="4">3.1.3.3</ecNumber>
    </submittedName>
</protein>
<dbReference type="InterPro" id="IPR011006">
    <property type="entry name" value="CheY-like_superfamily"/>
</dbReference>
<keyword evidence="5" id="KW-1185">Reference proteome</keyword>
<sequence>MKAIDPDTLVSVDEAEALARNLRLLIVDDSRLQRRILMTALGGQGYDLAEAGSAAEAIEACRSELPDIVISDWIMPGTSGLELCAEIRQTFTDDYIYFIILTSKSAKEDLAEALRSGADDFLAKPLSGEELSARISAGERLLRMSRELRDKNRLITRTLEQMRAINVRLDKDLAEARRLQMSLAPKTAVRSDAWDISFLLQPSGHVGGDLVGTFPIAKDKMGLFSLDVSGHGIAAALITARLSSWLSGGSPDRNASLYWEGDTIRMHSPDYVCRQMNERFLTDHDTGHYFTMVIGELDLITGRFVFCQAGHPHPLLQTKNGDTRFIGSGGPPIGLIDGVEYEKSEVMIDPGDRLLICSDGITECPDRSGDLLDDDGLNALISNNFDVRGENLLAVIEGTLRQRIDDDDFSDDVSAVLIERQL</sequence>
<keyword evidence="1 4" id="KW-0378">Hydrolase</keyword>
<evidence type="ECO:0000313" key="4">
    <source>
        <dbReference type="EMBL" id="SPJ23151.1"/>
    </source>
</evidence>
<proteinExistence type="predicted"/>
<feature type="domain" description="Response regulatory" evidence="3">
    <location>
        <begin position="23"/>
        <end position="139"/>
    </location>
</feature>
<dbReference type="Proteomes" id="UP000244912">
    <property type="component" value="Unassembled WGS sequence"/>
</dbReference>
<organism evidence="4 5">
    <name type="scientific">Palleronia abyssalis</name>
    <dbReference type="NCBI Taxonomy" id="1501240"/>
    <lineage>
        <taxon>Bacteria</taxon>
        <taxon>Pseudomonadati</taxon>
        <taxon>Pseudomonadota</taxon>
        <taxon>Alphaproteobacteria</taxon>
        <taxon>Rhodobacterales</taxon>
        <taxon>Roseobacteraceae</taxon>
        <taxon>Palleronia</taxon>
    </lineage>
</organism>
<dbReference type="SUPFAM" id="SSF81606">
    <property type="entry name" value="PP2C-like"/>
    <property type="match status" value="1"/>
</dbReference>
<dbReference type="InterPro" id="IPR001932">
    <property type="entry name" value="PPM-type_phosphatase-like_dom"/>
</dbReference>
<dbReference type="PANTHER" id="PTHR43156:SF2">
    <property type="entry name" value="STAGE II SPORULATION PROTEIN E"/>
    <property type="match status" value="1"/>
</dbReference>